<evidence type="ECO:0000256" key="17">
    <source>
        <dbReference type="ARBA" id="ARBA00023125"/>
    </source>
</evidence>
<feature type="domain" description="DNA polymerase delta/zeta catalytic subunit N-terminal" evidence="25">
    <location>
        <begin position="126"/>
        <end position="202"/>
    </location>
</feature>
<dbReference type="GO" id="GO:0006297">
    <property type="term" value="P:nucleotide-excision repair, DNA gap filling"/>
    <property type="evidence" value="ECO:0007669"/>
    <property type="project" value="TreeGrafter"/>
</dbReference>
<dbReference type="EC" id="2.7.7.7" evidence="20"/>
<dbReference type="InterPro" id="IPR036397">
    <property type="entry name" value="RNaseH_sf"/>
</dbReference>
<dbReference type="GO" id="GO:0051539">
    <property type="term" value="F:4 iron, 4 sulfur cluster binding"/>
    <property type="evidence" value="ECO:0007669"/>
    <property type="project" value="UniProtKB-KW"/>
</dbReference>
<evidence type="ECO:0000256" key="9">
    <source>
        <dbReference type="ARBA" id="ARBA00022723"/>
    </source>
</evidence>
<evidence type="ECO:0000256" key="15">
    <source>
        <dbReference type="ARBA" id="ARBA00023004"/>
    </source>
</evidence>
<evidence type="ECO:0000256" key="13">
    <source>
        <dbReference type="ARBA" id="ARBA00022839"/>
    </source>
</evidence>
<dbReference type="GO" id="GO:0003887">
    <property type="term" value="F:DNA-directed DNA polymerase activity"/>
    <property type="evidence" value="ECO:0007669"/>
    <property type="project" value="UniProtKB-KW"/>
</dbReference>
<dbReference type="Gene3D" id="1.10.132.60">
    <property type="entry name" value="DNA polymerase family B, C-terminal domain"/>
    <property type="match status" value="1"/>
</dbReference>
<dbReference type="Pfam" id="PF14260">
    <property type="entry name" value="zf-C4pol"/>
    <property type="match status" value="1"/>
</dbReference>
<evidence type="ECO:0000256" key="14">
    <source>
        <dbReference type="ARBA" id="ARBA00022932"/>
    </source>
</evidence>
<dbReference type="Pfam" id="PF03104">
    <property type="entry name" value="DNA_pol_B_exo1"/>
    <property type="match status" value="1"/>
</dbReference>
<dbReference type="RefSeq" id="XP_003737481.1">
    <property type="nucleotide sequence ID" value="XM_003737433.1"/>
</dbReference>
<keyword evidence="8" id="KW-0540">Nuclease</keyword>
<dbReference type="InterPro" id="IPR050240">
    <property type="entry name" value="DNA_pol_type-B"/>
</dbReference>
<evidence type="ECO:0000256" key="16">
    <source>
        <dbReference type="ARBA" id="ARBA00023014"/>
    </source>
</evidence>
<reference evidence="27" key="1">
    <citation type="submission" date="2025-08" db="UniProtKB">
        <authorList>
            <consortium name="RefSeq"/>
        </authorList>
    </citation>
    <scope>IDENTIFICATION</scope>
</reference>
<dbReference type="SUPFAM" id="SSF53098">
    <property type="entry name" value="Ribonuclease H-like"/>
    <property type="match status" value="1"/>
</dbReference>
<evidence type="ECO:0000256" key="10">
    <source>
        <dbReference type="ARBA" id="ARBA00022771"/>
    </source>
</evidence>
<accession>A0AAJ6VUS5</accession>
<dbReference type="NCBIfam" id="TIGR00592">
    <property type="entry name" value="pol2"/>
    <property type="match status" value="1"/>
</dbReference>
<evidence type="ECO:0000259" key="25">
    <source>
        <dbReference type="Pfam" id="PF24055"/>
    </source>
</evidence>
<dbReference type="KEGG" id="goe:100909100"/>
<keyword evidence="11" id="KW-0378">Hydrolase</keyword>
<dbReference type="CDD" id="cd05777">
    <property type="entry name" value="DNA_polB_delta_exo"/>
    <property type="match status" value="1"/>
</dbReference>
<feature type="domain" description="C4-type zinc-finger of DNA polymerase delta" evidence="24">
    <location>
        <begin position="994"/>
        <end position="1067"/>
    </location>
</feature>
<dbReference type="PANTHER" id="PTHR10322:SF23">
    <property type="entry name" value="DNA POLYMERASE DELTA CATALYTIC SUBUNIT"/>
    <property type="match status" value="1"/>
</dbReference>
<keyword evidence="4 20" id="KW-0004">4Fe-4S</keyword>
<sequence>MSQKRRFSSQAGPAKMARTGADEGTGNDFEAELALMEDCEAEEKIFSQVDPSLVPEDEVMSARWKRPEAPALDTREQKLEFQQVDLDHYIGPIKAGMTTVTSGLVPVTRVFGSTEEGHSVLCHVHGFLPYFYVQAPPGFNKGSLEEFRKNLNQAVLGDMKGNKNVAEAVLNCELVDKQNIYGYTDRGLEPFIKITVALPRLIAPSKRLLEGASVSIRSHPSFNYRPFEANIDFEIRFMVDTQTVGCSWITLSPGKYTLRPEGEKTSLCQYEADINWKDFISHPAEGEYAKVAPFRVLSFDIECAGRKGIFPEPNKDRVIQIASMVVRQGQKDPFIRNIMTLDTCAPIPGVEVMSFDTESKMLDQWAAFIRLVDPDIITGYNILNFDYTYLVNRAKHLKVKNFPYLGRIRGSESVIKESMIQSKQMGRRENKNVTMEGRVNFDLLLALLRDYKLRSYTLNAVSYNFLQEQKEDVQHSIITDLQNGDEQTRRRLAVYCLKDALLPLRLLEKLMCIINYMEMARVTGVPLSYLLLRGQQIKVVSQLLRKAREQDLILPVINVQTGDDFTGATVIEPTRGYYSVPIATLDFSSLYPSIMMAHNLCYTTLLNDQKMREQLKPDQYIKTPSGDYFVKASCRKGLLPDILESLLSARKKAKTDLKNEKDPFRKKVLDGRQLALKISANSVYGFTGAQVGKLPCLAISQSTTAFGRQMIDETAREVEAKYCQKNGFQYDAKVIYGDTDSVMIKFGVDKLDEAMDLGREAAEYVTSKFVKPIKLEFEKVYYPYLLINKKRYAGLLYTRPDKHDKMDCKGIETVRRDNCPLVANLINTCLEKILIEKDPKGAVNFAKQTIADLLCNRIDISQLVITKELTKTEEEYAGKQAHVELANRMMKRDAGSAPKLGDRVPYVIIAASKGTAAYLKSEDPIYVLENNIPIDTQYYLENQISKPLLRIFEPILGESKAASELLRGDHTRSKAVVHSKVGALAMFTKKKATCIGCKAVLSSNRENGAVCEHCDKRANEVYMTEVVSLNKLEEKFSKLWTQCQRCTGSLHEEVLCTSRDCPIFYMRKKVQMDLQDQQKLMDRFKLEW</sequence>
<dbReference type="GO" id="GO:0003677">
    <property type="term" value="F:DNA binding"/>
    <property type="evidence" value="ECO:0007669"/>
    <property type="project" value="UniProtKB-KW"/>
</dbReference>
<dbReference type="CTD" id="5424"/>
<keyword evidence="17 20" id="KW-0238">DNA-binding</keyword>
<dbReference type="GO" id="GO:0045004">
    <property type="term" value="P:DNA replication proofreading"/>
    <property type="evidence" value="ECO:0007669"/>
    <property type="project" value="TreeGrafter"/>
</dbReference>
<dbReference type="GO" id="GO:0006287">
    <property type="term" value="P:base-excision repair, gap-filling"/>
    <property type="evidence" value="ECO:0007669"/>
    <property type="project" value="TreeGrafter"/>
</dbReference>
<dbReference type="Gene3D" id="3.30.420.10">
    <property type="entry name" value="Ribonuclease H-like superfamily/Ribonuclease H"/>
    <property type="match status" value="1"/>
</dbReference>
<dbReference type="Pfam" id="PF24055">
    <property type="entry name" value="POL3_N"/>
    <property type="match status" value="1"/>
</dbReference>
<evidence type="ECO:0000259" key="24">
    <source>
        <dbReference type="Pfam" id="PF14260"/>
    </source>
</evidence>
<evidence type="ECO:0000259" key="23">
    <source>
        <dbReference type="Pfam" id="PF03104"/>
    </source>
</evidence>
<comment type="subcellular location">
    <subcellularLocation>
        <location evidence="2 20">Nucleus</location>
    </subcellularLocation>
</comment>
<keyword evidence="9 20" id="KW-0479">Metal-binding</keyword>
<dbReference type="GO" id="GO:0008296">
    <property type="term" value="F:3'-5'-DNA exonuclease activity"/>
    <property type="evidence" value="ECO:0007669"/>
    <property type="project" value="TreeGrafter"/>
</dbReference>
<dbReference type="Gene3D" id="2.40.50.730">
    <property type="match status" value="2"/>
</dbReference>
<evidence type="ECO:0000313" key="27">
    <source>
        <dbReference type="RefSeq" id="XP_003737481.1"/>
    </source>
</evidence>
<dbReference type="InterPro" id="IPR043502">
    <property type="entry name" value="DNA/RNA_pol_sf"/>
</dbReference>
<evidence type="ECO:0000256" key="6">
    <source>
        <dbReference type="ARBA" id="ARBA00022695"/>
    </source>
</evidence>
<evidence type="ECO:0000256" key="3">
    <source>
        <dbReference type="ARBA" id="ARBA00005755"/>
    </source>
</evidence>
<dbReference type="GO" id="GO:0008270">
    <property type="term" value="F:zinc ion binding"/>
    <property type="evidence" value="ECO:0007669"/>
    <property type="project" value="UniProtKB-KW"/>
</dbReference>
<evidence type="ECO:0000256" key="5">
    <source>
        <dbReference type="ARBA" id="ARBA00022679"/>
    </source>
</evidence>
<dbReference type="InterPro" id="IPR056435">
    <property type="entry name" value="DPOD/Z_N"/>
</dbReference>
<dbReference type="InterPro" id="IPR025687">
    <property type="entry name" value="Znf-C4pol"/>
</dbReference>
<dbReference type="InterPro" id="IPR006133">
    <property type="entry name" value="DNA-dir_DNA_pol_B_exonuc"/>
</dbReference>
<dbReference type="GeneID" id="100909100"/>
<dbReference type="AlphaFoldDB" id="A0AAJ6VUS5"/>
<evidence type="ECO:0000256" key="4">
    <source>
        <dbReference type="ARBA" id="ARBA00022485"/>
    </source>
</evidence>
<dbReference type="InterPro" id="IPR012337">
    <property type="entry name" value="RNaseH-like_sf"/>
</dbReference>
<evidence type="ECO:0000256" key="11">
    <source>
        <dbReference type="ARBA" id="ARBA00022801"/>
    </source>
</evidence>
<keyword evidence="15 20" id="KW-0408">Iron</keyword>
<evidence type="ECO:0000313" key="26">
    <source>
        <dbReference type="Proteomes" id="UP000694867"/>
    </source>
</evidence>
<keyword evidence="12 20" id="KW-0862">Zinc</keyword>
<dbReference type="GO" id="GO:0000166">
    <property type="term" value="F:nucleotide binding"/>
    <property type="evidence" value="ECO:0007669"/>
    <property type="project" value="InterPro"/>
</dbReference>
<dbReference type="InterPro" id="IPR042087">
    <property type="entry name" value="DNA_pol_B_thumb"/>
</dbReference>
<dbReference type="PROSITE" id="PS00116">
    <property type="entry name" value="DNA_POLYMERASE_B"/>
    <property type="match status" value="1"/>
</dbReference>
<gene>
    <name evidence="27" type="primary">LOC100909100</name>
</gene>
<dbReference type="Gene3D" id="1.10.287.690">
    <property type="entry name" value="Helix hairpin bin"/>
    <property type="match status" value="1"/>
</dbReference>
<comment type="catalytic activity">
    <reaction evidence="19 20">
        <text>DNA(n) + a 2'-deoxyribonucleoside 5'-triphosphate = DNA(n+1) + diphosphate</text>
        <dbReference type="Rhea" id="RHEA:22508"/>
        <dbReference type="Rhea" id="RHEA-COMP:17339"/>
        <dbReference type="Rhea" id="RHEA-COMP:17340"/>
        <dbReference type="ChEBI" id="CHEBI:33019"/>
        <dbReference type="ChEBI" id="CHEBI:61560"/>
        <dbReference type="ChEBI" id="CHEBI:173112"/>
        <dbReference type="EC" id="2.7.7.7"/>
    </reaction>
</comment>
<evidence type="ECO:0000256" key="19">
    <source>
        <dbReference type="ARBA" id="ARBA00049244"/>
    </source>
</evidence>
<keyword evidence="10 20" id="KW-0863">Zinc-finger</keyword>
<name>A0AAJ6VUS5_9ACAR</name>
<evidence type="ECO:0000256" key="21">
    <source>
        <dbReference type="SAM" id="MobiDB-lite"/>
    </source>
</evidence>
<evidence type="ECO:0000256" key="18">
    <source>
        <dbReference type="ARBA" id="ARBA00023242"/>
    </source>
</evidence>
<dbReference type="FunFam" id="1.10.132.60:FF:000001">
    <property type="entry name" value="DNA polymerase"/>
    <property type="match status" value="1"/>
</dbReference>
<proteinExistence type="inferred from homology"/>
<dbReference type="GO" id="GO:0043625">
    <property type="term" value="C:delta DNA polymerase complex"/>
    <property type="evidence" value="ECO:0007669"/>
    <property type="project" value="TreeGrafter"/>
</dbReference>
<organism evidence="26 27">
    <name type="scientific">Galendromus occidentalis</name>
    <name type="common">western predatory mite</name>
    <dbReference type="NCBI Taxonomy" id="34638"/>
    <lineage>
        <taxon>Eukaryota</taxon>
        <taxon>Metazoa</taxon>
        <taxon>Ecdysozoa</taxon>
        <taxon>Arthropoda</taxon>
        <taxon>Chelicerata</taxon>
        <taxon>Arachnida</taxon>
        <taxon>Acari</taxon>
        <taxon>Parasitiformes</taxon>
        <taxon>Mesostigmata</taxon>
        <taxon>Gamasina</taxon>
        <taxon>Phytoseioidea</taxon>
        <taxon>Phytoseiidae</taxon>
        <taxon>Typhlodrominae</taxon>
        <taxon>Galendromus</taxon>
    </lineage>
</organism>
<dbReference type="InterPro" id="IPR006134">
    <property type="entry name" value="DNA-dir_DNA_pol_B_multi_dom"/>
</dbReference>
<dbReference type="FunFam" id="3.30.420.10:FF:000351">
    <property type="entry name" value="DNA polymerase"/>
    <property type="match status" value="1"/>
</dbReference>
<evidence type="ECO:0000259" key="22">
    <source>
        <dbReference type="Pfam" id="PF00136"/>
    </source>
</evidence>
<dbReference type="Gene3D" id="3.90.1600.10">
    <property type="entry name" value="Palm domain of DNA polymerase"/>
    <property type="match status" value="1"/>
</dbReference>
<dbReference type="InterPro" id="IPR023211">
    <property type="entry name" value="DNA_pol_palm_dom_sf"/>
</dbReference>
<dbReference type="Proteomes" id="UP000694867">
    <property type="component" value="Unplaced"/>
</dbReference>
<dbReference type="CDD" id="cd05533">
    <property type="entry name" value="POLBc_delta"/>
    <property type="match status" value="1"/>
</dbReference>
<keyword evidence="18 20" id="KW-0539">Nucleus</keyword>
<dbReference type="InterPro" id="IPR017964">
    <property type="entry name" value="DNA-dir_DNA_pol_B_CS"/>
</dbReference>
<protein>
    <recommendedName>
        <fullName evidence="20">DNA polymerase</fullName>
        <ecNumber evidence="20">2.7.7.7</ecNumber>
    </recommendedName>
</protein>
<feature type="domain" description="DNA-directed DNA polymerase family B multifunctional" evidence="22">
    <location>
        <begin position="525"/>
        <end position="955"/>
    </location>
</feature>
<evidence type="ECO:0000256" key="8">
    <source>
        <dbReference type="ARBA" id="ARBA00022722"/>
    </source>
</evidence>
<dbReference type="FunFam" id="1.10.287.690:FF:000001">
    <property type="entry name" value="DNA polymerase"/>
    <property type="match status" value="1"/>
</dbReference>
<dbReference type="SMART" id="SM00486">
    <property type="entry name" value="POLBc"/>
    <property type="match status" value="1"/>
</dbReference>
<keyword evidence="5 20" id="KW-0808">Transferase</keyword>
<evidence type="ECO:0000256" key="2">
    <source>
        <dbReference type="ARBA" id="ARBA00004123"/>
    </source>
</evidence>
<keyword evidence="16 20" id="KW-0411">Iron-sulfur</keyword>
<comment type="similarity">
    <text evidence="3 20">Belongs to the DNA polymerase type-B family.</text>
</comment>
<dbReference type="SUPFAM" id="SSF56672">
    <property type="entry name" value="DNA/RNA polymerases"/>
    <property type="match status" value="1"/>
</dbReference>
<dbReference type="FunFam" id="3.30.342.10:FF:000003">
    <property type="entry name" value="DNA polymerase"/>
    <property type="match status" value="1"/>
</dbReference>
<keyword evidence="14 20" id="KW-0239">DNA-directed DNA polymerase</keyword>
<keyword evidence="13" id="KW-0269">Exonuclease</keyword>
<dbReference type="Pfam" id="PF00136">
    <property type="entry name" value="DNA_pol_B"/>
    <property type="match status" value="1"/>
</dbReference>
<feature type="domain" description="DNA-directed DNA polymerase family B exonuclease" evidence="23">
    <location>
        <begin position="225"/>
        <end position="461"/>
    </location>
</feature>
<keyword evidence="6 20" id="KW-0548">Nucleotidyltransferase</keyword>
<evidence type="ECO:0000256" key="1">
    <source>
        <dbReference type="ARBA" id="ARBA00001966"/>
    </source>
</evidence>
<feature type="region of interest" description="Disordered" evidence="21">
    <location>
        <begin position="1"/>
        <end position="26"/>
    </location>
</feature>
<keyword evidence="26" id="KW-1185">Reference proteome</keyword>
<dbReference type="PRINTS" id="PR00106">
    <property type="entry name" value="DNAPOLB"/>
</dbReference>
<evidence type="ECO:0000256" key="20">
    <source>
        <dbReference type="RuleBase" id="RU000442"/>
    </source>
</evidence>
<dbReference type="InterPro" id="IPR006172">
    <property type="entry name" value="DNA-dir_DNA_pol_B"/>
</dbReference>
<evidence type="ECO:0000256" key="12">
    <source>
        <dbReference type="ARBA" id="ARBA00022833"/>
    </source>
</evidence>
<keyword evidence="7 20" id="KW-0235">DNA replication</keyword>
<evidence type="ECO:0000256" key="7">
    <source>
        <dbReference type="ARBA" id="ARBA00022705"/>
    </source>
</evidence>
<comment type="cofactor">
    <cofactor evidence="1 20">
        <name>[4Fe-4S] cluster</name>
        <dbReference type="ChEBI" id="CHEBI:49883"/>
    </cofactor>
</comment>
<dbReference type="PANTHER" id="PTHR10322">
    <property type="entry name" value="DNA POLYMERASE CATALYTIC SUBUNIT"/>
    <property type="match status" value="1"/>
</dbReference>